<protein>
    <submittedName>
        <fullName evidence="1">Uncharacterized protein</fullName>
    </submittedName>
</protein>
<organism evidence="1 2">
    <name type="scientific">Actinomadura litoris</name>
    <dbReference type="NCBI Taxonomy" id="2678616"/>
    <lineage>
        <taxon>Bacteria</taxon>
        <taxon>Bacillati</taxon>
        <taxon>Actinomycetota</taxon>
        <taxon>Actinomycetes</taxon>
        <taxon>Streptosporangiales</taxon>
        <taxon>Thermomonosporaceae</taxon>
        <taxon>Actinomadura</taxon>
    </lineage>
</organism>
<name>A0A7K1L8X7_9ACTN</name>
<gene>
    <name evidence="1" type="ORF">GNZ18_29780</name>
</gene>
<evidence type="ECO:0000313" key="2">
    <source>
        <dbReference type="Proteomes" id="UP000432015"/>
    </source>
</evidence>
<dbReference type="EMBL" id="WOFH01000012">
    <property type="protein sequence ID" value="MUN40763.1"/>
    <property type="molecule type" value="Genomic_DNA"/>
</dbReference>
<comment type="caution">
    <text evidence="1">The sequence shown here is derived from an EMBL/GenBank/DDBJ whole genome shotgun (WGS) entry which is preliminary data.</text>
</comment>
<dbReference type="Proteomes" id="UP000432015">
    <property type="component" value="Unassembled WGS sequence"/>
</dbReference>
<evidence type="ECO:0000313" key="1">
    <source>
        <dbReference type="EMBL" id="MUN40763.1"/>
    </source>
</evidence>
<accession>A0A7K1L8X7</accession>
<dbReference type="RefSeq" id="WP_156219949.1">
    <property type="nucleotide sequence ID" value="NZ_WOFH01000012.1"/>
</dbReference>
<sequence>MGDTLTLPVPETLYATYAVALARPVPDPAALAHEQVTRRVDPPLRDLVLGMLDSPMLTLDQRPAGDFPPLPAPYHAAPGDLGAIGAASHLLAVRAAYRPGWPPAHEWSARAVAGAVAASAAAPVVDVFTPRILSQEALQRSLPGPDGTIRLVDWMLLPHTSGPGGFWFSTLGLARFGLPEVEADNVPARLVEPWGRLLNGLARNVLDLWVDQLRTGEHPAAVDLPDTVSVGLRDIAAAQGGREPMHREVPVRLRLDPAALTVVDAAEPLCAALFGP</sequence>
<keyword evidence="2" id="KW-1185">Reference proteome</keyword>
<reference evidence="1 2" key="1">
    <citation type="submission" date="2019-11" db="EMBL/GenBank/DDBJ databases">
        <authorList>
            <person name="Cao P."/>
        </authorList>
    </citation>
    <scope>NUCLEOTIDE SEQUENCE [LARGE SCALE GENOMIC DNA]</scope>
    <source>
        <strain evidence="1 2">NEAU-AAG5</strain>
    </source>
</reference>
<dbReference type="AlphaFoldDB" id="A0A7K1L8X7"/>
<proteinExistence type="predicted"/>